<evidence type="ECO:0000313" key="3">
    <source>
        <dbReference type="Proteomes" id="UP001174909"/>
    </source>
</evidence>
<name>A0AA35T5M7_GEOBA</name>
<feature type="transmembrane region" description="Helical" evidence="1">
    <location>
        <begin position="78"/>
        <end position="98"/>
    </location>
</feature>
<evidence type="ECO:0000313" key="2">
    <source>
        <dbReference type="EMBL" id="CAI8041672.1"/>
    </source>
</evidence>
<protein>
    <submittedName>
        <fullName evidence="2">Uncharacterized protein</fullName>
    </submittedName>
</protein>
<proteinExistence type="predicted"/>
<comment type="caution">
    <text evidence="2">The sequence shown here is derived from an EMBL/GenBank/DDBJ whole genome shotgun (WGS) entry which is preliminary data.</text>
</comment>
<keyword evidence="1" id="KW-1133">Transmembrane helix</keyword>
<keyword evidence="3" id="KW-1185">Reference proteome</keyword>
<sequence length="185" mass="21837">MIIIPPLLLLSYPLVFKLFGHCNLSETKLVTTLWRMMPIQFLDAFQSSFKDKYRFFAGLYFLYRAAILAFFVCCQSWLEFYTVVQLLLIFILAIHSVFQPHKERKHNIVDSLLFANLCLINAITLYYYSRTEVMGRFMSEILMDALAVVQAVLIILPLLLGIMLYFIEWKIKRKEYENLPSLRNE</sequence>
<evidence type="ECO:0000256" key="1">
    <source>
        <dbReference type="SAM" id="Phobius"/>
    </source>
</evidence>
<keyword evidence="1" id="KW-0812">Transmembrane</keyword>
<organism evidence="2 3">
    <name type="scientific">Geodia barretti</name>
    <name type="common">Barrett's horny sponge</name>
    <dbReference type="NCBI Taxonomy" id="519541"/>
    <lineage>
        <taxon>Eukaryota</taxon>
        <taxon>Metazoa</taxon>
        <taxon>Porifera</taxon>
        <taxon>Demospongiae</taxon>
        <taxon>Heteroscleromorpha</taxon>
        <taxon>Tetractinellida</taxon>
        <taxon>Astrophorina</taxon>
        <taxon>Geodiidae</taxon>
        <taxon>Geodia</taxon>
    </lineage>
</organism>
<dbReference type="EMBL" id="CASHTH010003198">
    <property type="protein sequence ID" value="CAI8041672.1"/>
    <property type="molecule type" value="Genomic_DNA"/>
</dbReference>
<feature type="transmembrane region" description="Helical" evidence="1">
    <location>
        <begin position="55"/>
        <end position="72"/>
    </location>
</feature>
<feature type="transmembrane region" description="Helical" evidence="1">
    <location>
        <begin position="110"/>
        <end position="129"/>
    </location>
</feature>
<reference evidence="2" key="1">
    <citation type="submission" date="2023-03" db="EMBL/GenBank/DDBJ databases">
        <authorList>
            <person name="Steffen K."/>
            <person name="Cardenas P."/>
        </authorList>
    </citation>
    <scope>NUCLEOTIDE SEQUENCE</scope>
</reference>
<dbReference type="AlphaFoldDB" id="A0AA35T5M7"/>
<feature type="transmembrane region" description="Helical" evidence="1">
    <location>
        <begin position="141"/>
        <end position="167"/>
    </location>
</feature>
<keyword evidence="1" id="KW-0472">Membrane</keyword>
<gene>
    <name evidence="2" type="ORF">GBAR_LOCUS23140</name>
</gene>
<dbReference type="Proteomes" id="UP001174909">
    <property type="component" value="Unassembled WGS sequence"/>
</dbReference>
<accession>A0AA35T5M7</accession>